<comment type="caution">
    <text evidence="2">The sequence shown here is derived from an EMBL/GenBank/DDBJ whole genome shotgun (WGS) entry which is preliminary data.</text>
</comment>
<dbReference type="EMBL" id="JABCKI010007560">
    <property type="protein sequence ID" value="KAG5633536.1"/>
    <property type="molecule type" value="Genomic_DNA"/>
</dbReference>
<evidence type="ECO:0000313" key="3">
    <source>
        <dbReference type="Proteomes" id="UP000717328"/>
    </source>
</evidence>
<gene>
    <name evidence="2" type="ORF">H0H81_007009</name>
</gene>
<dbReference type="Proteomes" id="UP000717328">
    <property type="component" value="Unassembled WGS sequence"/>
</dbReference>
<sequence length="174" mass="19875">LKPVKKHLWKMFLMKTATPTTGENLKTNSSTDSFFVYEGTDFDEYSSDEYDSKSEDEWMGGEELDELTKEARINHFNVVLFEAQAMAVRAEREAAGGKPKWKHHYTGNSKCTKCHHAQKRQELASTSQKFISAWFLNKEKGKGPKIDNSESLEVNEDEVEASMKQLFPGEQQVS</sequence>
<name>A0A9P7K139_9AGAR</name>
<reference evidence="2" key="2">
    <citation type="submission" date="2021-10" db="EMBL/GenBank/DDBJ databases">
        <title>Phylogenomics reveals ancestral predisposition of the termite-cultivated fungus Termitomyces towards a domesticated lifestyle.</title>
        <authorList>
            <person name="Auxier B."/>
            <person name="Grum-Grzhimaylo A."/>
            <person name="Cardenas M.E."/>
            <person name="Lodge J.D."/>
            <person name="Laessoe T."/>
            <person name="Pedersen O."/>
            <person name="Smith M.E."/>
            <person name="Kuyper T.W."/>
            <person name="Franco-Molano E.A."/>
            <person name="Baroni T.J."/>
            <person name="Aanen D.K."/>
        </authorList>
    </citation>
    <scope>NUCLEOTIDE SEQUENCE</scope>
    <source>
        <strain evidence="2">D49</strain>
    </source>
</reference>
<reference evidence="2" key="1">
    <citation type="submission" date="2021-02" db="EMBL/GenBank/DDBJ databases">
        <authorList>
            <person name="Nieuwenhuis M."/>
            <person name="Van De Peppel L.J.J."/>
        </authorList>
    </citation>
    <scope>NUCLEOTIDE SEQUENCE</scope>
    <source>
        <strain evidence="2">D49</strain>
    </source>
</reference>
<dbReference type="OrthoDB" id="3112222at2759"/>
<feature type="region of interest" description="Disordered" evidence="1">
    <location>
        <begin position="140"/>
        <end position="174"/>
    </location>
</feature>
<organism evidence="2 3">
    <name type="scientific">Sphagnurus paluster</name>
    <dbReference type="NCBI Taxonomy" id="117069"/>
    <lineage>
        <taxon>Eukaryota</taxon>
        <taxon>Fungi</taxon>
        <taxon>Dikarya</taxon>
        <taxon>Basidiomycota</taxon>
        <taxon>Agaricomycotina</taxon>
        <taxon>Agaricomycetes</taxon>
        <taxon>Agaricomycetidae</taxon>
        <taxon>Agaricales</taxon>
        <taxon>Tricholomatineae</taxon>
        <taxon>Lyophyllaceae</taxon>
        <taxon>Sphagnurus</taxon>
    </lineage>
</organism>
<evidence type="ECO:0000256" key="1">
    <source>
        <dbReference type="SAM" id="MobiDB-lite"/>
    </source>
</evidence>
<keyword evidence="3" id="KW-1185">Reference proteome</keyword>
<evidence type="ECO:0000313" key="2">
    <source>
        <dbReference type="EMBL" id="KAG5633536.1"/>
    </source>
</evidence>
<protein>
    <submittedName>
        <fullName evidence="2">Uncharacterized protein</fullName>
    </submittedName>
</protein>
<proteinExistence type="predicted"/>
<accession>A0A9P7K139</accession>
<feature type="non-terminal residue" evidence="2">
    <location>
        <position position="1"/>
    </location>
</feature>
<dbReference type="AlphaFoldDB" id="A0A9P7K139"/>